<evidence type="ECO:0000256" key="4">
    <source>
        <dbReference type="ARBA" id="ARBA00022617"/>
    </source>
</evidence>
<dbReference type="Proteomes" id="UP000807306">
    <property type="component" value="Unassembled WGS sequence"/>
</dbReference>
<evidence type="ECO:0000313" key="13">
    <source>
        <dbReference type="Proteomes" id="UP000807306"/>
    </source>
</evidence>
<organism evidence="12 13">
    <name type="scientific">Crepidotus variabilis</name>
    <dbReference type="NCBI Taxonomy" id="179855"/>
    <lineage>
        <taxon>Eukaryota</taxon>
        <taxon>Fungi</taxon>
        <taxon>Dikarya</taxon>
        <taxon>Basidiomycota</taxon>
        <taxon>Agaricomycotina</taxon>
        <taxon>Agaricomycetes</taxon>
        <taxon>Agaricomycetidae</taxon>
        <taxon>Agaricales</taxon>
        <taxon>Agaricineae</taxon>
        <taxon>Crepidotaceae</taxon>
        <taxon>Crepidotus</taxon>
    </lineage>
</organism>
<keyword evidence="13" id="KW-1185">Reference proteome</keyword>
<comment type="cofactor">
    <cofactor evidence="1 9">
        <name>heme</name>
        <dbReference type="ChEBI" id="CHEBI:30413"/>
    </cofactor>
</comment>
<dbReference type="InterPro" id="IPR002401">
    <property type="entry name" value="Cyt_P450_E_grp-I"/>
</dbReference>
<evidence type="ECO:0000256" key="3">
    <source>
        <dbReference type="ARBA" id="ARBA00010617"/>
    </source>
</evidence>
<dbReference type="PRINTS" id="PR00463">
    <property type="entry name" value="EP450I"/>
</dbReference>
<dbReference type="InterPro" id="IPR017972">
    <property type="entry name" value="Cyt_P450_CS"/>
</dbReference>
<feature type="chain" id="PRO_5040259540" evidence="11">
    <location>
        <begin position="18"/>
        <end position="503"/>
    </location>
</feature>
<evidence type="ECO:0000256" key="11">
    <source>
        <dbReference type="SAM" id="SignalP"/>
    </source>
</evidence>
<dbReference type="InterPro" id="IPR036396">
    <property type="entry name" value="Cyt_P450_sf"/>
</dbReference>
<dbReference type="Pfam" id="PF00067">
    <property type="entry name" value="p450"/>
    <property type="match status" value="1"/>
</dbReference>
<keyword evidence="7 9" id="KW-0408">Iron</keyword>
<dbReference type="OrthoDB" id="2789670at2759"/>
<evidence type="ECO:0000256" key="7">
    <source>
        <dbReference type="ARBA" id="ARBA00023004"/>
    </source>
</evidence>
<dbReference type="GO" id="GO:0005506">
    <property type="term" value="F:iron ion binding"/>
    <property type="evidence" value="ECO:0007669"/>
    <property type="project" value="InterPro"/>
</dbReference>
<keyword evidence="6 10" id="KW-0560">Oxidoreductase</keyword>
<evidence type="ECO:0000256" key="1">
    <source>
        <dbReference type="ARBA" id="ARBA00001971"/>
    </source>
</evidence>
<keyword evidence="4 9" id="KW-0349">Heme</keyword>
<keyword evidence="8 10" id="KW-0503">Monooxygenase</keyword>
<dbReference type="InterPro" id="IPR001128">
    <property type="entry name" value="Cyt_P450"/>
</dbReference>
<protein>
    <submittedName>
        <fullName evidence="12">Cytochrome P450</fullName>
    </submittedName>
</protein>
<dbReference type="GO" id="GO:0020037">
    <property type="term" value="F:heme binding"/>
    <property type="evidence" value="ECO:0007669"/>
    <property type="project" value="InterPro"/>
</dbReference>
<feature type="binding site" description="axial binding residue" evidence="9">
    <location>
        <position position="433"/>
    </location>
    <ligand>
        <name>heme</name>
        <dbReference type="ChEBI" id="CHEBI:30413"/>
    </ligand>
    <ligandPart>
        <name>Fe</name>
        <dbReference type="ChEBI" id="CHEBI:18248"/>
    </ligandPart>
</feature>
<dbReference type="PRINTS" id="PR00385">
    <property type="entry name" value="P450"/>
</dbReference>
<evidence type="ECO:0000256" key="5">
    <source>
        <dbReference type="ARBA" id="ARBA00022723"/>
    </source>
</evidence>
<evidence type="ECO:0000256" key="10">
    <source>
        <dbReference type="RuleBase" id="RU000461"/>
    </source>
</evidence>
<dbReference type="Gene3D" id="1.10.630.10">
    <property type="entry name" value="Cytochrome P450"/>
    <property type="match status" value="1"/>
</dbReference>
<evidence type="ECO:0000256" key="6">
    <source>
        <dbReference type="ARBA" id="ARBA00023002"/>
    </source>
</evidence>
<feature type="signal peptide" evidence="11">
    <location>
        <begin position="1"/>
        <end position="17"/>
    </location>
</feature>
<keyword evidence="11" id="KW-0732">Signal</keyword>
<reference evidence="12" key="1">
    <citation type="submission" date="2020-11" db="EMBL/GenBank/DDBJ databases">
        <authorList>
            <consortium name="DOE Joint Genome Institute"/>
            <person name="Ahrendt S."/>
            <person name="Riley R."/>
            <person name="Andreopoulos W."/>
            <person name="Labutti K."/>
            <person name="Pangilinan J."/>
            <person name="Ruiz-Duenas F.J."/>
            <person name="Barrasa J.M."/>
            <person name="Sanchez-Garcia M."/>
            <person name="Camarero S."/>
            <person name="Miyauchi S."/>
            <person name="Serrano A."/>
            <person name="Linde D."/>
            <person name="Babiker R."/>
            <person name="Drula E."/>
            <person name="Ayuso-Fernandez I."/>
            <person name="Pacheco R."/>
            <person name="Padilla G."/>
            <person name="Ferreira P."/>
            <person name="Barriuso J."/>
            <person name="Kellner H."/>
            <person name="Castanera R."/>
            <person name="Alfaro M."/>
            <person name="Ramirez L."/>
            <person name="Pisabarro A.G."/>
            <person name="Kuo A."/>
            <person name="Tritt A."/>
            <person name="Lipzen A."/>
            <person name="He G."/>
            <person name="Yan M."/>
            <person name="Ng V."/>
            <person name="Cullen D."/>
            <person name="Martin F."/>
            <person name="Rosso M.-N."/>
            <person name="Henrissat B."/>
            <person name="Hibbett D."/>
            <person name="Martinez A.T."/>
            <person name="Grigoriev I.V."/>
        </authorList>
    </citation>
    <scope>NUCLEOTIDE SEQUENCE</scope>
    <source>
        <strain evidence="12">CBS 506.95</strain>
    </source>
</reference>
<evidence type="ECO:0000256" key="9">
    <source>
        <dbReference type="PIRSR" id="PIRSR602401-1"/>
    </source>
</evidence>
<dbReference type="SUPFAM" id="SSF48264">
    <property type="entry name" value="Cytochrome P450"/>
    <property type="match status" value="1"/>
</dbReference>
<dbReference type="GO" id="GO:0016705">
    <property type="term" value="F:oxidoreductase activity, acting on paired donors, with incorporation or reduction of molecular oxygen"/>
    <property type="evidence" value="ECO:0007669"/>
    <property type="project" value="InterPro"/>
</dbReference>
<evidence type="ECO:0000256" key="2">
    <source>
        <dbReference type="ARBA" id="ARBA00005179"/>
    </source>
</evidence>
<dbReference type="PROSITE" id="PS00086">
    <property type="entry name" value="CYTOCHROME_P450"/>
    <property type="match status" value="1"/>
</dbReference>
<dbReference type="PANTHER" id="PTHR46300:SF7">
    <property type="entry name" value="P450, PUTATIVE (EUROFUNG)-RELATED"/>
    <property type="match status" value="1"/>
</dbReference>
<dbReference type="InterPro" id="IPR050364">
    <property type="entry name" value="Cytochrome_P450_fung"/>
</dbReference>
<dbReference type="GO" id="GO:0004497">
    <property type="term" value="F:monooxygenase activity"/>
    <property type="evidence" value="ECO:0007669"/>
    <property type="project" value="UniProtKB-KW"/>
</dbReference>
<keyword evidence="5 9" id="KW-0479">Metal-binding</keyword>
<comment type="caution">
    <text evidence="12">The sequence shown here is derived from an EMBL/GenBank/DDBJ whole genome shotgun (WGS) entry which is preliminary data.</text>
</comment>
<comment type="pathway">
    <text evidence="2">Secondary metabolite biosynthesis.</text>
</comment>
<evidence type="ECO:0000313" key="12">
    <source>
        <dbReference type="EMBL" id="KAF9531077.1"/>
    </source>
</evidence>
<name>A0A9P6JRQ2_9AGAR</name>
<dbReference type="PANTHER" id="PTHR46300">
    <property type="entry name" value="P450, PUTATIVE (EUROFUNG)-RELATED-RELATED"/>
    <property type="match status" value="1"/>
</dbReference>
<dbReference type="EMBL" id="MU157836">
    <property type="protein sequence ID" value="KAF9531077.1"/>
    <property type="molecule type" value="Genomic_DNA"/>
</dbReference>
<sequence length="503" mass="55776">MASLLFLLDALLLVISAVILKKLVTQKSLPPPPGPRKLPLIDNLLDMPTEKEWLTFAAWGDNWGDIVSVSVFGQTMIILNTAKVAAEMLDKKSSIYSDRPILQMGGELVGWKNTLVLLAYGERFRNYRKLFHQTIGTPLAMEKFHSIEERETRNLLRRILQRPEALAEHVRRTAGAIILRISHGYEIAERDDPFVNIANEATEQFSLSTTPGGFLVNLVPPLRHVPEWVPGAGFKKTAALWATTLARMADGPHEFVKKQMAAGIAEPSFTSSLLEEPDLTPDREHDIKWSAASLYSGGADTTVSAIYAFFLAMVLHPGVQKKAQAELDSVVGNGRLPSFSDRDSLPYLSAVASEVLRWHAVTPTGVPHRVTEDNISEGFLIPKGAIVISNVWKMLHDPQVYSNPFVFRPERFLGPQPEPDPREIAFGFGRRICPGRVLADVSVFISCAMSLAVFDISKMRRNGVLVEPKADQTTGTISHQKPFECVISPRSPKAVELINVEEF</sequence>
<dbReference type="CDD" id="cd11065">
    <property type="entry name" value="CYP64-like"/>
    <property type="match status" value="1"/>
</dbReference>
<evidence type="ECO:0000256" key="8">
    <source>
        <dbReference type="ARBA" id="ARBA00023033"/>
    </source>
</evidence>
<gene>
    <name evidence="12" type="ORF">CPB83DRAFT_849290</name>
</gene>
<comment type="similarity">
    <text evidence="3 10">Belongs to the cytochrome P450 family.</text>
</comment>
<accession>A0A9P6JRQ2</accession>
<proteinExistence type="inferred from homology"/>
<dbReference type="AlphaFoldDB" id="A0A9P6JRQ2"/>